<evidence type="ECO:0000313" key="2">
    <source>
        <dbReference type="EMBL" id="UPK72307.1"/>
    </source>
</evidence>
<evidence type="ECO:0008006" key="4">
    <source>
        <dbReference type="Google" id="ProtNLM"/>
    </source>
</evidence>
<proteinExistence type="predicted"/>
<keyword evidence="1" id="KW-1133">Transmembrane helix</keyword>
<keyword evidence="3" id="KW-1185">Reference proteome</keyword>
<feature type="transmembrane region" description="Helical" evidence="1">
    <location>
        <begin position="501"/>
        <end position="522"/>
    </location>
</feature>
<feature type="transmembrane region" description="Helical" evidence="1">
    <location>
        <begin position="471"/>
        <end position="489"/>
    </location>
</feature>
<name>A0ABY4I896_CHIFI</name>
<protein>
    <recommendedName>
        <fullName evidence="4">Pentapeptide repeat-containing protein</fullName>
    </recommendedName>
</protein>
<dbReference type="EMBL" id="CP095855">
    <property type="protein sequence ID" value="UPK72307.1"/>
    <property type="molecule type" value="Genomic_DNA"/>
</dbReference>
<sequence>MKIDSQFFSKCSLLLLGLIWHHATYCQYDTITYNENNSKAALEIKEYHGENVAFLTNVALPYINTLEDNFLCSFFFCKSLNQFAKNRHDTLSFDKKMGIENCVRYWTGGINNWDYEKFSTGSAFEFIHGLIVTDLEIPEDSRFNFTNAIFKEPLYIERNNFKEIAFSQCSGSTNLEFNSIGSDIRISGGNIDELDISGNKFSADTSRIYITFTNINDLSISLNEFKHQKIKFYNDTISSLIYFQNKEVTKNNALQPAKRNFLEIVFEHCYINAPFPERDNADTVNITFINCNFGSNASFLSIKADTVRFVNCDKLPSTLNLALLPNLTKCMLEVFNTNFEDISFNYPAQVALLFTQDSTKDIAYNTYENLLNKFRKEGKSDSYKRLDIEYRNFKASSGTWWDMSVNYLDKIWWNHGYAKGNIVGWTLFFLFLFFLSNSLLWTQIQSVYPFELEATEVNRYVYPKMYYVRKYFYIFLYTAYIFFSLKVNFDKLSFKSIRLVAFFFAQYLVGLICLFFIANAILKID</sequence>
<evidence type="ECO:0000313" key="3">
    <source>
        <dbReference type="Proteomes" id="UP000830198"/>
    </source>
</evidence>
<keyword evidence="1" id="KW-0812">Transmembrane</keyword>
<dbReference type="Proteomes" id="UP000830198">
    <property type="component" value="Chromosome"/>
</dbReference>
<feature type="transmembrane region" description="Helical" evidence="1">
    <location>
        <begin position="422"/>
        <end position="441"/>
    </location>
</feature>
<keyword evidence="1" id="KW-0472">Membrane</keyword>
<gene>
    <name evidence="2" type="ORF">MYF79_13515</name>
</gene>
<dbReference type="RefSeq" id="WP_247814437.1">
    <property type="nucleotide sequence ID" value="NZ_CP095855.1"/>
</dbReference>
<organism evidence="2 3">
    <name type="scientific">Chitinophaga filiformis</name>
    <name type="common">Myxococcus filiformis</name>
    <name type="synonym">Flexibacter filiformis</name>
    <dbReference type="NCBI Taxonomy" id="104663"/>
    <lineage>
        <taxon>Bacteria</taxon>
        <taxon>Pseudomonadati</taxon>
        <taxon>Bacteroidota</taxon>
        <taxon>Chitinophagia</taxon>
        <taxon>Chitinophagales</taxon>
        <taxon>Chitinophagaceae</taxon>
        <taxon>Chitinophaga</taxon>
    </lineage>
</organism>
<evidence type="ECO:0000256" key="1">
    <source>
        <dbReference type="SAM" id="Phobius"/>
    </source>
</evidence>
<accession>A0ABY4I896</accession>
<reference evidence="2 3" key="1">
    <citation type="submission" date="2022-04" db="EMBL/GenBank/DDBJ databases">
        <title>The arsenic-methylating capacity of Chitinophaga filiformis YT5 during chitin decomposition.</title>
        <authorList>
            <person name="Chen G."/>
            <person name="Liang Y."/>
        </authorList>
    </citation>
    <scope>NUCLEOTIDE SEQUENCE [LARGE SCALE GENOMIC DNA]</scope>
    <source>
        <strain evidence="2 3">YT5</strain>
    </source>
</reference>